<keyword evidence="3" id="KW-0255">Endonuclease</keyword>
<organism evidence="7 8">
    <name type="scientific">Aliidiomarina maris</name>
    <dbReference type="NCBI Taxonomy" id="531312"/>
    <lineage>
        <taxon>Bacteria</taxon>
        <taxon>Pseudomonadati</taxon>
        <taxon>Pseudomonadota</taxon>
        <taxon>Gammaproteobacteria</taxon>
        <taxon>Alteromonadales</taxon>
        <taxon>Idiomarinaceae</taxon>
        <taxon>Aliidiomarina</taxon>
    </lineage>
</organism>
<evidence type="ECO:0000256" key="3">
    <source>
        <dbReference type="ARBA" id="ARBA00022759"/>
    </source>
</evidence>
<protein>
    <recommendedName>
        <fullName evidence="9">S1/P1 nuclease</fullName>
    </recommendedName>
</protein>
<dbReference type="PANTHER" id="PTHR33146:SF26">
    <property type="entry name" value="ENDONUCLEASE 4"/>
    <property type="match status" value="1"/>
</dbReference>
<evidence type="ECO:0000313" key="8">
    <source>
        <dbReference type="Proteomes" id="UP000287865"/>
    </source>
</evidence>
<dbReference type="EMBL" id="PIPK01000007">
    <property type="protein sequence ID" value="RUO24139.1"/>
    <property type="molecule type" value="Genomic_DNA"/>
</dbReference>
<keyword evidence="6" id="KW-0325">Glycoprotein</keyword>
<evidence type="ECO:0000256" key="6">
    <source>
        <dbReference type="ARBA" id="ARBA00023180"/>
    </source>
</evidence>
<evidence type="ECO:0000256" key="2">
    <source>
        <dbReference type="ARBA" id="ARBA00022723"/>
    </source>
</evidence>
<dbReference type="Pfam" id="PF02265">
    <property type="entry name" value="S1-P1_nuclease"/>
    <property type="match status" value="1"/>
</dbReference>
<gene>
    <name evidence="7" type="ORF">CWE07_08590</name>
</gene>
<accession>A0ABY0BQT6</accession>
<evidence type="ECO:0000256" key="4">
    <source>
        <dbReference type="ARBA" id="ARBA00022801"/>
    </source>
</evidence>
<evidence type="ECO:0000256" key="1">
    <source>
        <dbReference type="ARBA" id="ARBA00022722"/>
    </source>
</evidence>
<dbReference type="CDD" id="cd11010">
    <property type="entry name" value="S1-P1_nuclease"/>
    <property type="match status" value="1"/>
</dbReference>
<keyword evidence="4" id="KW-0378">Hydrolase</keyword>
<dbReference type="InterPro" id="IPR008947">
    <property type="entry name" value="PLipase_C/P1_nuclease_dom_sf"/>
</dbReference>
<comment type="caution">
    <text evidence="7">The sequence shown here is derived from an EMBL/GenBank/DDBJ whole genome shotgun (WGS) entry which is preliminary data.</text>
</comment>
<dbReference type="SUPFAM" id="SSF48537">
    <property type="entry name" value="Phospholipase C/P1 nuclease"/>
    <property type="match status" value="1"/>
</dbReference>
<evidence type="ECO:0008006" key="9">
    <source>
        <dbReference type="Google" id="ProtNLM"/>
    </source>
</evidence>
<evidence type="ECO:0000313" key="7">
    <source>
        <dbReference type="EMBL" id="RUO24139.1"/>
    </source>
</evidence>
<dbReference type="InterPro" id="IPR003154">
    <property type="entry name" value="S1/P1nuclease"/>
</dbReference>
<keyword evidence="1" id="KW-0540">Nuclease</keyword>
<keyword evidence="5" id="KW-1015">Disulfide bond</keyword>
<dbReference type="Proteomes" id="UP000287865">
    <property type="component" value="Unassembled WGS sequence"/>
</dbReference>
<proteinExistence type="predicted"/>
<keyword evidence="2" id="KW-0479">Metal-binding</keyword>
<sequence>MQVAISQENLWMHKVVNCKASLTLGIGLFAIGAQLSSIQDAHAWGFAGHEFIGHTTYAYLTPEARAWVDSKLAYLEEESLATATTWADRVRGTEEGWALGPLHFANIPPHATEIDMQRDCPNRRCVVGATFDALDVLLDPTADPSEQADQLRKITHWITDMHQPLHLGFARDRGGNDTIVEFNGEEQNLHRTWDTLILVEKDLPTPEQFAAEQALPDDPQDWYEAVKSWATEANMLAREYAYGGMQEGEPLSDAYVEQARVVIRQQLHHSAQRMAQVINYAAEINLSAE</sequence>
<dbReference type="Gene3D" id="1.10.575.10">
    <property type="entry name" value="P1 Nuclease"/>
    <property type="match status" value="1"/>
</dbReference>
<name>A0ABY0BQT6_9GAMM</name>
<dbReference type="PANTHER" id="PTHR33146">
    <property type="entry name" value="ENDONUCLEASE 4"/>
    <property type="match status" value="1"/>
</dbReference>
<keyword evidence="8" id="KW-1185">Reference proteome</keyword>
<reference evidence="7 8" key="1">
    <citation type="journal article" date="2018" name="Front. Microbiol.">
        <title>Genome-Based Analysis Reveals the Taxonomy and Diversity of the Family Idiomarinaceae.</title>
        <authorList>
            <person name="Liu Y."/>
            <person name="Lai Q."/>
            <person name="Shao Z."/>
        </authorList>
    </citation>
    <scope>NUCLEOTIDE SEQUENCE [LARGE SCALE GENOMIC DNA]</scope>
    <source>
        <strain evidence="7 8">CF12-14</strain>
    </source>
</reference>
<evidence type="ECO:0000256" key="5">
    <source>
        <dbReference type="ARBA" id="ARBA00023157"/>
    </source>
</evidence>